<dbReference type="InterPro" id="IPR051531">
    <property type="entry name" value="N-acetyltransferase"/>
</dbReference>
<dbReference type="PROSITE" id="PS51186">
    <property type="entry name" value="GNAT"/>
    <property type="match status" value="1"/>
</dbReference>
<feature type="domain" description="N-acetyltransferase" evidence="1">
    <location>
        <begin position="28"/>
        <end position="186"/>
    </location>
</feature>
<gene>
    <name evidence="2" type="ORF">GCM10009601_25060</name>
</gene>
<reference evidence="3" key="1">
    <citation type="journal article" date="2019" name="Int. J. Syst. Evol. Microbiol.">
        <title>The Global Catalogue of Microorganisms (GCM) 10K type strain sequencing project: providing services to taxonomists for standard genome sequencing and annotation.</title>
        <authorList>
            <consortium name="The Broad Institute Genomics Platform"/>
            <consortium name="The Broad Institute Genome Sequencing Center for Infectious Disease"/>
            <person name="Wu L."/>
            <person name="Ma J."/>
        </authorList>
    </citation>
    <scope>NUCLEOTIDE SEQUENCE [LARGE SCALE GENOMIC DNA]</scope>
    <source>
        <strain evidence="3">JCM 11756</strain>
    </source>
</reference>
<protein>
    <submittedName>
        <fullName evidence="2">GNAT family N-acetyltransferase</fullName>
    </submittedName>
</protein>
<dbReference type="SUPFAM" id="SSF55729">
    <property type="entry name" value="Acyl-CoA N-acyltransferases (Nat)"/>
    <property type="match status" value="1"/>
</dbReference>
<dbReference type="Pfam" id="PF13302">
    <property type="entry name" value="Acetyltransf_3"/>
    <property type="match status" value="1"/>
</dbReference>
<evidence type="ECO:0000313" key="3">
    <source>
        <dbReference type="Proteomes" id="UP001500973"/>
    </source>
</evidence>
<organism evidence="2 3">
    <name type="scientific">Streptomyces thermospinosisporus</name>
    <dbReference type="NCBI Taxonomy" id="161482"/>
    <lineage>
        <taxon>Bacteria</taxon>
        <taxon>Bacillati</taxon>
        <taxon>Actinomycetota</taxon>
        <taxon>Actinomycetes</taxon>
        <taxon>Kitasatosporales</taxon>
        <taxon>Streptomycetaceae</taxon>
        <taxon>Streptomyces</taxon>
    </lineage>
</organism>
<evidence type="ECO:0000313" key="2">
    <source>
        <dbReference type="EMBL" id="GAA1422873.1"/>
    </source>
</evidence>
<dbReference type="Gene3D" id="3.40.630.30">
    <property type="match status" value="1"/>
</dbReference>
<evidence type="ECO:0000259" key="1">
    <source>
        <dbReference type="PROSITE" id="PS51186"/>
    </source>
</evidence>
<dbReference type="EMBL" id="BAAAIZ010000032">
    <property type="protein sequence ID" value="GAA1422873.1"/>
    <property type="molecule type" value="Genomic_DNA"/>
</dbReference>
<proteinExistence type="predicted"/>
<comment type="caution">
    <text evidence="2">The sequence shown here is derived from an EMBL/GenBank/DDBJ whole genome shotgun (WGS) entry which is preliminary data.</text>
</comment>
<accession>A0ABP4JIG8</accession>
<dbReference type="InterPro" id="IPR016181">
    <property type="entry name" value="Acyl_CoA_acyltransferase"/>
</dbReference>
<dbReference type="Proteomes" id="UP001500973">
    <property type="component" value="Unassembled WGS sequence"/>
</dbReference>
<sequence length="191" mass="20797">MAVCGTLRAMTGLGAAAWPPEPIRTERLVLRASQAGDRAAFVELFASPEVRAYLGGSRPRDELERAMPPVPGRRPGVFVVELDAAMIGTVTIERRDAERPGHIRPEGGEAEIGYMLLPQAWGQGYAAEACSAVLEWFFGVCPGEPVLLCTQSANERSVRLAGKLAFTEVRRFEEWGAEQWLGVRFPAEGPC</sequence>
<name>A0ABP4JIG8_9ACTN</name>
<dbReference type="PANTHER" id="PTHR43792:SF1">
    <property type="entry name" value="N-ACETYLTRANSFERASE DOMAIN-CONTAINING PROTEIN"/>
    <property type="match status" value="1"/>
</dbReference>
<keyword evidence="3" id="KW-1185">Reference proteome</keyword>
<dbReference type="PANTHER" id="PTHR43792">
    <property type="entry name" value="GNAT FAMILY, PUTATIVE (AFU_ORTHOLOGUE AFUA_3G00765)-RELATED-RELATED"/>
    <property type="match status" value="1"/>
</dbReference>
<dbReference type="InterPro" id="IPR000182">
    <property type="entry name" value="GNAT_dom"/>
</dbReference>